<feature type="compositionally biased region" description="Polar residues" evidence="10">
    <location>
        <begin position="112"/>
        <end position="128"/>
    </location>
</feature>
<evidence type="ECO:0000256" key="4">
    <source>
        <dbReference type="ARBA" id="ARBA00022692"/>
    </source>
</evidence>
<accession>A0A9D1WGH4</accession>
<keyword evidence="7 8" id="KW-0131">Cell cycle</keyword>
<dbReference type="InterPro" id="IPR036765">
    <property type="entry name" value="ZipA_FtsZ-bd_C_sf"/>
</dbReference>
<comment type="similarity">
    <text evidence="8">Belongs to the ZipA family.</text>
</comment>
<dbReference type="GO" id="GO:0000917">
    <property type="term" value="P:division septum assembly"/>
    <property type="evidence" value="ECO:0007669"/>
    <property type="project" value="TreeGrafter"/>
</dbReference>
<dbReference type="Proteomes" id="UP000886829">
    <property type="component" value="Unassembled WGS sequence"/>
</dbReference>
<evidence type="ECO:0000256" key="6">
    <source>
        <dbReference type="ARBA" id="ARBA00023136"/>
    </source>
</evidence>
<evidence type="ECO:0000256" key="2">
    <source>
        <dbReference type="ARBA" id="ARBA00022519"/>
    </source>
</evidence>
<dbReference type="PANTHER" id="PTHR38685:SF1">
    <property type="entry name" value="CELL DIVISION PROTEIN ZIPA"/>
    <property type="match status" value="1"/>
</dbReference>
<evidence type="ECO:0000313" key="14">
    <source>
        <dbReference type="Proteomes" id="UP000886829"/>
    </source>
</evidence>
<gene>
    <name evidence="13" type="ORF">H9850_09760</name>
</gene>
<evidence type="ECO:0000256" key="8">
    <source>
        <dbReference type="RuleBase" id="RU003612"/>
    </source>
</evidence>
<keyword evidence="1 9" id="KW-1003">Cell membrane</keyword>
<dbReference type="Gene3D" id="3.30.1400.10">
    <property type="entry name" value="ZipA, C-terminal FtsZ-binding domain"/>
    <property type="match status" value="1"/>
</dbReference>
<proteinExistence type="inferred from homology"/>
<dbReference type="PANTHER" id="PTHR38685">
    <property type="entry name" value="CELL DIVISION PROTEIN ZIPA"/>
    <property type="match status" value="1"/>
</dbReference>
<evidence type="ECO:0000259" key="12">
    <source>
        <dbReference type="SMART" id="SM00771"/>
    </source>
</evidence>
<keyword evidence="2 9" id="KW-0997">Cell inner membrane</keyword>
<protein>
    <recommendedName>
        <fullName evidence="8">Cell division protein ZipA</fullName>
    </recommendedName>
</protein>
<dbReference type="GO" id="GO:0005886">
    <property type="term" value="C:plasma membrane"/>
    <property type="evidence" value="ECO:0007669"/>
    <property type="project" value="UniProtKB-SubCell"/>
</dbReference>
<dbReference type="GO" id="GO:0032153">
    <property type="term" value="C:cell division site"/>
    <property type="evidence" value="ECO:0007669"/>
    <property type="project" value="TreeGrafter"/>
</dbReference>
<keyword evidence="3 8" id="KW-0132">Cell division</keyword>
<keyword evidence="4 9" id="KW-0812">Transmembrane</keyword>
<evidence type="ECO:0000256" key="9">
    <source>
        <dbReference type="RuleBase" id="RU003613"/>
    </source>
</evidence>
<evidence type="ECO:0000256" key="7">
    <source>
        <dbReference type="ARBA" id="ARBA00023306"/>
    </source>
</evidence>
<reference evidence="13" key="1">
    <citation type="journal article" date="2021" name="PeerJ">
        <title>Extensive microbial diversity within the chicken gut microbiome revealed by metagenomics and culture.</title>
        <authorList>
            <person name="Gilroy R."/>
            <person name="Ravi A."/>
            <person name="Getino M."/>
            <person name="Pursley I."/>
            <person name="Horton D.L."/>
            <person name="Alikhan N.F."/>
            <person name="Baker D."/>
            <person name="Gharbi K."/>
            <person name="Hall N."/>
            <person name="Watson M."/>
            <person name="Adriaenssens E.M."/>
            <person name="Foster-Nyarko E."/>
            <person name="Jarju S."/>
            <person name="Secka A."/>
            <person name="Antonio M."/>
            <person name="Oren A."/>
            <person name="Chaudhuri R.R."/>
            <person name="La Ragione R."/>
            <person name="Hildebrand F."/>
            <person name="Pallen M.J."/>
        </authorList>
    </citation>
    <scope>NUCLEOTIDE SEQUENCE</scope>
    <source>
        <strain evidence="13">USASDec5-558</strain>
    </source>
</reference>
<feature type="transmembrane region" description="Helical" evidence="11">
    <location>
        <begin position="6"/>
        <end position="29"/>
    </location>
</feature>
<dbReference type="SMART" id="SM00771">
    <property type="entry name" value="ZipA_C"/>
    <property type="match status" value="1"/>
</dbReference>
<dbReference type="SUPFAM" id="SSF64383">
    <property type="entry name" value="Cell-division protein ZipA, C-terminal domain"/>
    <property type="match status" value="1"/>
</dbReference>
<comment type="function">
    <text evidence="8">Essential cell division protein that stabilizes the FtsZ protofilaments by cross-linking them and that serves as a cytoplasmic membrane anchor for the Z ring. Also required for the recruitment to the septal ring of downstream cell division proteins.</text>
</comment>
<dbReference type="Pfam" id="PF04354">
    <property type="entry name" value="ZipA_C"/>
    <property type="match status" value="1"/>
</dbReference>
<evidence type="ECO:0000313" key="13">
    <source>
        <dbReference type="EMBL" id="HIX57737.1"/>
    </source>
</evidence>
<reference evidence="13" key="2">
    <citation type="submission" date="2021-04" db="EMBL/GenBank/DDBJ databases">
        <authorList>
            <person name="Gilroy R."/>
        </authorList>
    </citation>
    <scope>NUCLEOTIDE SEQUENCE</scope>
    <source>
        <strain evidence="13">USASDec5-558</strain>
    </source>
</reference>
<comment type="caution">
    <text evidence="13">The sequence shown here is derived from an EMBL/GenBank/DDBJ whole genome shotgun (WGS) entry which is preliminary data.</text>
</comment>
<dbReference type="InterPro" id="IPR007449">
    <property type="entry name" value="ZipA_FtsZ-bd_C"/>
</dbReference>
<feature type="compositionally biased region" description="Basic and acidic residues" evidence="10">
    <location>
        <begin position="83"/>
        <end position="97"/>
    </location>
</feature>
<feature type="region of interest" description="Disordered" evidence="10">
    <location>
        <begin position="83"/>
        <end position="143"/>
    </location>
</feature>
<sequence length="316" mass="35724">MSYFNDLSSIVLIVGALFIIIFLIHGLWFSNKPQNRRLKKNDLRDQELSRSDQIGKVRIVTPDSMSTSDDDDLADLATIRKSSDRSHNLDAGTEKSSKLHRAQLPQDYDDGYNSSLQNNASISVNPQTHNRRTEPSFNVDELTPNAMGNAYDEANDASAAASTAATEQHDVYEIIIASDPERPYLGEDIEEICNQYGFIQGYIQEDLKIYFVYENAREKTNEVFRICSMEPPFYFPENMHGYQTSAIALYMTLPAQGKAFAYFKALRMATEIFINQLGGHMEDQHRRQLTAADLDELAAELQAYDNAAPVPQQPQM</sequence>
<name>A0A9D1WGH4_9GAMM</name>
<evidence type="ECO:0000256" key="1">
    <source>
        <dbReference type="ARBA" id="ARBA00022475"/>
    </source>
</evidence>
<evidence type="ECO:0000256" key="10">
    <source>
        <dbReference type="SAM" id="MobiDB-lite"/>
    </source>
</evidence>
<keyword evidence="6 9" id="KW-0472">Membrane</keyword>
<keyword evidence="5 11" id="KW-1133">Transmembrane helix</keyword>
<organism evidence="13 14">
    <name type="scientific">Candidatus Anaerobiospirillum pullistercoris</name>
    <dbReference type="NCBI Taxonomy" id="2838452"/>
    <lineage>
        <taxon>Bacteria</taxon>
        <taxon>Pseudomonadati</taxon>
        <taxon>Pseudomonadota</taxon>
        <taxon>Gammaproteobacteria</taxon>
        <taxon>Aeromonadales</taxon>
        <taxon>Succinivibrionaceae</taxon>
        <taxon>Anaerobiospirillum</taxon>
    </lineage>
</organism>
<evidence type="ECO:0000256" key="3">
    <source>
        <dbReference type="ARBA" id="ARBA00022618"/>
    </source>
</evidence>
<dbReference type="EMBL" id="DXEV01000192">
    <property type="protein sequence ID" value="HIX57737.1"/>
    <property type="molecule type" value="Genomic_DNA"/>
</dbReference>
<evidence type="ECO:0000256" key="5">
    <source>
        <dbReference type="ARBA" id="ARBA00022989"/>
    </source>
</evidence>
<feature type="domain" description="ZipA C-terminal FtsZ-binding" evidence="12">
    <location>
        <begin position="168"/>
        <end position="301"/>
    </location>
</feature>
<evidence type="ECO:0000256" key="11">
    <source>
        <dbReference type="SAM" id="Phobius"/>
    </source>
</evidence>
<comment type="subcellular location">
    <subcellularLocation>
        <location evidence="9">Cell inner membrane</location>
        <topology evidence="9">Single-pass type I membrane protein</topology>
    </subcellularLocation>
</comment>
<dbReference type="AlphaFoldDB" id="A0A9D1WGH4"/>
<dbReference type="InterPro" id="IPR011919">
    <property type="entry name" value="Cell_div_ZipA"/>
</dbReference>